<organism evidence="13 14">
    <name type="scientific">Patella caerulea</name>
    <name type="common">Rayed Mediterranean limpet</name>
    <dbReference type="NCBI Taxonomy" id="87958"/>
    <lineage>
        <taxon>Eukaryota</taxon>
        <taxon>Metazoa</taxon>
        <taxon>Spiralia</taxon>
        <taxon>Lophotrochozoa</taxon>
        <taxon>Mollusca</taxon>
        <taxon>Gastropoda</taxon>
        <taxon>Patellogastropoda</taxon>
        <taxon>Patelloidea</taxon>
        <taxon>Patellidae</taxon>
        <taxon>Patella</taxon>
    </lineage>
</organism>
<keyword evidence="9" id="KW-0539">Nucleus</keyword>
<evidence type="ECO:0000259" key="12">
    <source>
        <dbReference type="PROSITE" id="PS50157"/>
    </source>
</evidence>
<reference evidence="13 14" key="1">
    <citation type="submission" date="2024-01" db="EMBL/GenBank/DDBJ databases">
        <title>The genome of the rayed Mediterranean limpet Patella caerulea (Linnaeus, 1758).</title>
        <authorList>
            <person name="Anh-Thu Weber A."/>
            <person name="Halstead-Nussloch G."/>
        </authorList>
    </citation>
    <scope>NUCLEOTIDE SEQUENCE [LARGE SCALE GENOMIC DNA]</scope>
    <source>
        <strain evidence="13">AATW-2023a</strain>
        <tissue evidence="13">Whole specimen</tissue>
    </source>
</reference>
<keyword evidence="6" id="KW-0805">Transcription regulation</keyword>
<evidence type="ECO:0000256" key="7">
    <source>
        <dbReference type="ARBA" id="ARBA00023125"/>
    </source>
</evidence>
<feature type="domain" description="C2H2-type" evidence="12">
    <location>
        <begin position="322"/>
        <end position="349"/>
    </location>
</feature>
<keyword evidence="3" id="KW-0677">Repeat</keyword>
<dbReference type="Pfam" id="PF00096">
    <property type="entry name" value="zf-C2H2"/>
    <property type="match status" value="3"/>
</dbReference>
<evidence type="ECO:0000256" key="6">
    <source>
        <dbReference type="ARBA" id="ARBA00023015"/>
    </source>
</evidence>
<keyword evidence="8" id="KW-0804">Transcription</keyword>
<dbReference type="SUPFAM" id="SSF57667">
    <property type="entry name" value="beta-beta-alpha zinc fingers"/>
    <property type="match status" value="3"/>
</dbReference>
<comment type="caution">
    <text evidence="13">The sequence shown here is derived from an EMBL/GenBank/DDBJ whole genome shotgun (WGS) entry which is preliminary data.</text>
</comment>
<name>A0AAN8Q3J8_PATCE</name>
<evidence type="ECO:0000313" key="14">
    <source>
        <dbReference type="Proteomes" id="UP001347796"/>
    </source>
</evidence>
<keyword evidence="4 10" id="KW-0863">Zinc-finger</keyword>
<keyword evidence="7" id="KW-0238">DNA-binding</keyword>
<dbReference type="GO" id="GO:0001227">
    <property type="term" value="F:DNA-binding transcription repressor activity, RNA polymerase II-specific"/>
    <property type="evidence" value="ECO:0007669"/>
    <property type="project" value="TreeGrafter"/>
</dbReference>
<evidence type="ECO:0000256" key="9">
    <source>
        <dbReference type="ARBA" id="ARBA00023242"/>
    </source>
</evidence>
<dbReference type="InterPro" id="IPR042972">
    <property type="entry name" value="INSM1/2"/>
</dbReference>
<dbReference type="SMART" id="SM00355">
    <property type="entry name" value="ZnF_C2H2"/>
    <property type="match status" value="6"/>
</dbReference>
<dbReference type="GO" id="GO:0030182">
    <property type="term" value="P:neuron differentiation"/>
    <property type="evidence" value="ECO:0007669"/>
    <property type="project" value="TreeGrafter"/>
</dbReference>
<evidence type="ECO:0000256" key="3">
    <source>
        <dbReference type="ARBA" id="ARBA00022737"/>
    </source>
</evidence>
<dbReference type="Proteomes" id="UP001347796">
    <property type="component" value="Unassembled WGS sequence"/>
</dbReference>
<evidence type="ECO:0000256" key="5">
    <source>
        <dbReference type="ARBA" id="ARBA00022833"/>
    </source>
</evidence>
<evidence type="ECO:0000256" key="8">
    <source>
        <dbReference type="ARBA" id="ARBA00023163"/>
    </source>
</evidence>
<evidence type="ECO:0000256" key="11">
    <source>
        <dbReference type="SAM" id="MobiDB-lite"/>
    </source>
</evidence>
<feature type="region of interest" description="Disordered" evidence="11">
    <location>
        <begin position="114"/>
        <end position="141"/>
    </location>
</feature>
<proteinExistence type="predicted"/>
<dbReference type="AlphaFoldDB" id="A0AAN8Q3J8"/>
<dbReference type="GO" id="GO:0010564">
    <property type="term" value="P:regulation of cell cycle process"/>
    <property type="evidence" value="ECO:0007669"/>
    <property type="project" value="TreeGrafter"/>
</dbReference>
<feature type="domain" description="C2H2-type" evidence="12">
    <location>
        <begin position="241"/>
        <end position="268"/>
    </location>
</feature>
<dbReference type="GO" id="GO:0017053">
    <property type="term" value="C:transcription repressor complex"/>
    <property type="evidence" value="ECO:0007669"/>
    <property type="project" value="TreeGrafter"/>
</dbReference>
<evidence type="ECO:0000313" key="13">
    <source>
        <dbReference type="EMBL" id="KAK6181890.1"/>
    </source>
</evidence>
<sequence length="447" mass="50804">MPRGFLVKRFKQSSTFSYRERRVIEDDRSDSGSEQDFNYSCFGSPDSGYSASPTTNIFRDKEFHATDKDNNNILSTGLHLTSSVNINVLQQYPSPVYYTAFDRLNLSGDPPFTKTGVQSGNKLPSPIPTSPNRKRHGETEKRNVICKRSKAIRRINFDLDTTSPVSGTIIKELSDGEEGRVVCGDIEPSFNLVEVTPEARAELERIENKIGDYICQLCKEFYEDAFQLAQHRCSRIVHVEYRCPECDKVFNCPANLASHRRWHKPKPNGTKSPIPSRILPGSETKPGSYLGQKINFELNDNHDSINASAVDLRTTQNEDGHFECETCGKKFKRQAYLKKHVLTHVNDVSSACRYCGKTFFNETVRIKHESQHSISNTEFMCKVCDLSFPSKGTLDKHSRMHNKNNFPCRFCPSSFYSSPGLTRHINKCHPSENRQVILLQIPVSRPC</sequence>
<dbReference type="PANTHER" id="PTHR15065:SF4">
    <property type="entry name" value="LD18634P"/>
    <property type="match status" value="1"/>
</dbReference>
<dbReference type="PANTHER" id="PTHR15065">
    <property type="entry name" value="INSULINOMA-ASSOCIATED 1"/>
    <property type="match status" value="1"/>
</dbReference>
<comment type="subcellular location">
    <subcellularLocation>
        <location evidence="1">Nucleus</location>
    </subcellularLocation>
</comment>
<evidence type="ECO:0000256" key="1">
    <source>
        <dbReference type="ARBA" id="ARBA00004123"/>
    </source>
</evidence>
<dbReference type="FunFam" id="3.30.160.60:FF:000488">
    <property type="entry name" value="Insulinoma-associated protein 2"/>
    <property type="match status" value="1"/>
</dbReference>
<dbReference type="PROSITE" id="PS50157">
    <property type="entry name" value="ZINC_FINGER_C2H2_2"/>
    <property type="match status" value="5"/>
</dbReference>
<gene>
    <name evidence="13" type="ORF">SNE40_009668</name>
</gene>
<dbReference type="GO" id="GO:0005634">
    <property type="term" value="C:nucleus"/>
    <property type="evidence" value="ECO:0007669"/>
    <property type="project" value="UniProtKB-SubCell"/>
</dbReference>
<keyword evidence="2" id="KW-0479">Metal-binding</keyword>
<feature type="domain" description="C2H2-type" evidence="12">
    <location>
        <begin position="406"/>
        <end position="434"/>
    </location>
</feature>
<keyword evidence="5" id="KW-0862">Zinc</keyword>
<feature type="domain" description="C2H2-type" evidence="12">
    <location>
        <begin position="379"/>
        <end position="406"/>
    </location>
</feature>
<dbReference type="Gene3D" id="3.30.160.60">
    <property type="entry name" value="Classic Zinc Finger"/>
    <property type="match status" value="3"/>
</dbReference>
<evidence type="ECO:0000256" key="2">
    <source>
        <dbReference type="ARBA" id="ARBA00022723"/>
    </source>
</evidence>
<evidence type="ECO:0000256" key="10">
    <source>
        <dbReference type="PROSITE-ProRule" id="PRU00042"/>
    </source>
</evidence>
<dbReference type="EMBL" id="JAZGQO010000007">
    <property type="protein sequence ID" value="KAK6181890.1"/>
    <property type="molecule type" value="Genomic_DNA"/>
</dbReference>
<accession>A0AAN8Q3J8</accession>
<feature type="region of interest" description="Disordered" evidence="11">
    <location>
        <begin position="261"/>
        <end position="283"/>
    </location>
</feature>
<dbReference type="PROSITE" id="PS00028">
    <property type="entry name" value="ZINC_FINGER_C2H2_1"/>
    <property type="match status" value="5"/>
</dbReference>
<dbReference type="GO" id="GO:0008270">
    <property type="term" value="F:zinc ion binding"/>
    <property type="evidence" value="ECO:0007669"/>
    <property type="project" value="UniProtKB-KW"/>
</dbReference>
<keyword evidence="14" id="KW-1185">Reference proteome</keyword>
<dbReference type="InterPro" id="IPR036236">
    <property type="entry name" value="Znf_C2H2_sf"/>
</dbReference>
<feature type="domain" description="C2H2-type" evidence="12">
    <location>
        <begin position="350"/>
        <end position="377"/>
    </location>
</feature>
<dbReference type="GO" id="GO:0000978">
    <property type="term" value="F:RNA polymerase II cis-regulatory region sequence-specific DNA binding"/>
    <property type="evidence" value="ECO:0007669"/>
    <property type="project" value="TreeGrafter"/>
</dbReference>
<evidence type="ECO:0000256" key="4">
    <source>
        <dbReference type="ARBA" id="ARBA00022771"/>
    </source>
</evidence>
<protein>
    <recommendedName>
        <fullName evidence="12">C2H2-type domain-containing protein</fullName>
    </recommendedName>
</protein>
<dbReference type="InterPro" id="IPR013087">
    <property type="entry name" value="Znf_C2H2_type"/>
</dbReference>